<feature type="compositionally biased region" description="Basic and acidic residues" evidence="1">
    <location>
        <begin position="380"/>
        <end position="408"/>
    </location>
</feature>
<feature type="region of interest" description="Disordered" evidence="1">
    <location>
        <begin position="189"/>
        <end position="212"/>
    </location>
</feature>
<accession>A0A9X0D6B4</accession>
<dbReference type="Proteomes" id="UP001163046">
    <property type="component" value="Unassembled WGS sequence"/>
</dbReference>
<feature type="compositionally biased region" description="Basic and acidic residues" evidence="1">
    <location>
        <begin position="317"/>
        <end position="336"/>
    </location>
</feature>
<comment type="caution">
    <text evidence="2">The sequence shown here is derived from an EMBL/GenBank/DDBJ whole genome shotgun (WGS) entry which is preliminary data.</text>
</comment>
<feature type="compositionally biased region" description="Basic and acidic residues" evidence="1">
    <location>
        <begin position="248"/>
        <end position="260"/>
    </location>
</feature>
<organism evidence="2 3">
    <name type="scientific">Desmophyllum pertusum</name>
    <dbReference type="NCBI Taxonomy" id="174260"/>
    <lineage>
        <taxon>Eukaryota</taxon>
        <taxon>Metazoa</taxon>
        <taxon>Cnidaria</taxon>
        <taxon>Anthozoa</taxon>
        <taxon>Hexacorallia</taxon>
        <taxon>Scleractinia</taxon>
        <taxon>Caryophylliina</taxon>
        <taxon>Caryophylliidae</taxon>
        <taxon>Desmophyllum</taxon>
    </lineage>
</organism>
<feature type="compositionally biased region" description="Basic and acidic residues" evidence="1">
    <location>
        <begin position="196"/>
        <end position="212"/>
    </location>
</feature>
<evidence type="ECO:0000313" key="2">
    <source>
        <dbReference type="EMBL" id="KAJ7386489.1"/>
    </source>
</evidence>
<name>A0A9X0D6B4_9CNID</name>
<feature type="region of interest" description="Disordered" evidence="1">
    <location>
        <begin position="1"/>
        <end position="53"/>
    </location>
</feature>
<feature type="compositionally biased region" description="Basic and acidic residues" evidence="1">
    <location>
        <begin position="116"/>
        <end position="133"/>
    </location>
</feature>
<dbReference type="AlphaFoldDB" id="A0A9X0D6B4"/>
<proteinExistence type="predicted"/>
<protein>
    <submittedName>
        <fullName evidence="2">Uncharacterized protein</fullName>
    </submittedName>
</protein>
<keyword evidence="3" id="KW-1185">Reference proteome</keyword>
<feature type="compositionally biased region" description="Basic and acidic residues" evidence="1">
    <location>
        <begin position="36"/>
        <end position="53"/>
    </location>
</feature>
<feature type="compositionally biased region" description="Basic and acidic residues" evidence="1">
    <location>
        <begin position="276"/>
        <end position="293"/>
    </location>
</feature>
<feature type="region of interest" description="Disordered" evidence="1">
    <location>
        <begin position="380"/>
        <end position="446"/>
    </location>
</feature>
<dbReference type="EMBL" id="MU825876">
    <property type="protein sequence ID" value="KAJ7386489.1"/>
    <property type="molecule type" value="Genomic_DNA"/>
</dbReference>
<gene>
    <name evidence="2" type="ORF">OS493_008623</name>
</gene>
<evidence type="ECO:0000313" key="3">
    <source>
        <dbReference type="Proteomes" id="UP001163046"/>
    </source>
</evidence>
<feature type="region of interest" description="Disordered" evidence="1">
    <location>
        <begin position="942"/>
        <end position="974"/>
    </location>
</feature>
<feature type="region of interest" description="Disordered" evidence="1">
    <location>
        <begin position="248"/>
        <end position="340"/>
    </location>
</feature>
<reference evidence="2" key="1">
    <citation type="submission" date="2023-01" db="EMBL/GenBank/DDBJ databases">
        <title>Genome assembly of the deep-sea coral Lophelia pertusa.</title>
        <authorList>
            <person name="Herrera S."/>
            <person name="Cordes E."/>
        </authorList>
    </citation>
    <scope>NUCLEOTIDE SEQUENCE</scope>
    <source>
        <strain evidence="2">USNM1676648</strain>
        <tissue evidence="2">Polyp</tissue>
    </source>
</reference>
<feature type="compositionally biased region" description="Polar residues" evidence="1">
    <location>
        <begin position="952"/>
        <end position="965"/>
    </location>
</feature>
<feature type="compositionally biased region" description="Basic and acidic residues" evidence="1">
    <location>
        <begin position="1"/>
        <end position="20"/>
    </location>
</feature>
<feature type="region of interest" description="Disordered" evidence="1">
    <location>
        <begin position="89"/>
        <end position="133"/>
    </location>
</feature>
<evidence type="ECO:0000256" key="1">
    <source>
        <dbReference type="SAM" id="MobiDB-lite"/>
    </source>
</evidence>
<dbReference type="OrthoDB" id="10381957at2759"/>
<sequence length="1106" mass="126383">MQFLHKEDTEPTVKKLDGHSPGRLVIPQYNRQSWTIEDKEPSPPPKVEKRQPEEWVTQIVTQEEVRSEPPLQTSKLSADKMHFLHKEDTEPTVKKLNGHSPGRLVIPQYNRQSWTIEDKEPSPPPKVEKRQPEEWVTQIVTQEEVRSEPPLQTSKLSADKMQFLHKEDTEPTVKKLNGHSPGRLVIPQYNRQSWTIEDKEPSPPPKVEKRQPEEWVTQIVTQEEVRSEPPLQANRLSADKMQFLHKEDTEPTVKKLDGHSPGRLVIPQYNRQSWTIEDKEPSPPPKVEKRQPEEWVTQIVTQEEVRSEPPLQTSKLSADKMHFLNKEDTEPVKKLDGYSPGKLVIPEFNQYSSTIEVKDSSPPPKVEKWKTDEWVTLVATKEDVRSEPPRSKQAEETEPSVKKLDGHSPGRLVIPEYNRQSWTIEDKEPSPPPKIVTQEEVRSEPPLQTNKLSADKMQFLHKEDAELDKKVYGSSPGRLVIPQFNQVATAPRSEVPLARNKLQTEKVQFLHTQDSPVQPAKPVNVISPGRIVIPSFNQHNSTFIFTVQVKESTAPKKVMKGDGWIRHTTSHEDVRSDLLPTRNRLSADQMQFVHMQDTEQVEKLDGLLPGRLVIPEYNRQSWIIEDKEPSPPPKVEKRKPEEWVIQVEVQEEVRSEPPPTRNRLSADQMQFVHMQDTGQVEKLDGYSPGRLVIPEYNQYSSTIEVNEPSPPPKVEKRKPEEWVIQVEVQEEVRSEPPPTRNRLPADKMQFVHTQENQTLDSSSPGRIVIPDFSQRSSKLVTEESAPNVEKQKGDQWIIHSTKQEDLRSVVPPATTTVSGDHKFQFLRTQDQQPTNIRSGSLPGRLVIPDYNQHSSTTRVNEVIPAGKVDKRNADLWITQTTKREETRSELPRSIERLSEDKVKVLHTHNLQPVTTLDRSSPGKIVIPDFNRQSFSVEVQGISPSQKVDKRSNSGQWSMRTSTQEVLRSGQPPPREIESAEKVQFSHAQIRQGIETLDTVSLGTIVIPDDSNQRSFSINVQERSPSSPDTRNAQQWITQTTTNGELQSNKLPHAGRLQFDYTNDTQPAKTVVGAIPGRMIIADFNQDSSSMQVQEVVPPPTMKKTRY</sequence>